<keyword evidence="3" id="KW-1185">Reference proteome</keyword>
<reference evidence="2 3" key="1">
    <citation type="submission" date="2011-06" db="EMBL/GenBank/DDBJ databases">
        <title>Genomic sequence of Methylobacter tundripaludum SV96.</title>
        <authorList>
            <consortium name="US DOE Joint Genome Institute"/>
            <person name="Lucas S."/>
            <person name="Han J."/>
            <person name="Lapidus A."/>
            <person name="Cheng J.-F."/>
            <person name="Goodwin L."/>
            <person name="Pitluck S."/>
            <person name="Held B."/>
            <person name="Detter J.C."/>
            <person name="Han C."/>
            <person name="Tapia R."/>
            <person name="Land M."/>
            <person name="Hauser L."/>
            <person name="Kyrpides N."/>
            <person name="Ivanova N."/>
            <person name="Ovchinnikova G."/>
            <person name="Pagani I."/>
            <person name="Klotz M.G."/>
            <person name="Dispirito A.A."/>
            <person name="Murrell J.C."/>
            <person name="Dunfield P."/>
            <person name="Kalyuzhnaya M.G."/>
            <person name="Svenning M."/>
            <person name="Trotsenko Y.A."/>
            <person name="Stein L.Y."/>
            <person name="Woyke T."/>
        </authorList>
    </citation>
    <scope>NUCLEOTIDE SEQUENCE [LARGE SCALE GENOMIC DNA]</scope>
    <source>
        <strain evidence="3">ATCC BAA-1195 / DSM 17260 / SV96</strain>
    </source>
</reference>
<feature type="transmembrane region" description="Helical" evidence="1">
    <location>
        <begin position="21"/>
        <end position="40"/>
    </location>
</feature>
<proteinExistence type="predicted"/>
<sequence>MGIGQKISDFFTSLVDWIKYSLEYLTGLVSGVMDAVVYYVKLSFYALANGLFDALQSLLDGSGLSAKIAFLQTAFSGPLGYFADFFLIPQSLAALGSAYLIRFLIRRLPVIG</sequence>
<dbReference type="HOGENOM" id="CLU_2142970_0_0_6"/>
<keyword evidence="1" id="KW-0812">Transmembrane</keyword>
<dbReference type="EMBL" id="JH109153">
    <property type="protein sequence ID" value="EGW21233.1"/>
    <property type="molecule type" value="Genomic_DNA"/>
</dbReference>
<dbReference type="AlphaFoldDB" id="G3IYT2"/>
<accession>G3IYT2</accession>
<evidence type="ECO:0000256" key="1">
    <source>
        <dbReference type="SAM" id="Phobius"/>
    </source>
</evidence>
<organism evidence="2 3">
    <name type="scientific">Methylobacter tundripaludum (strain ATCC BAA-1195 / DSM 17260 / SV96)</name>
    <dbReference type="NCBI Taxonomy" id="697282"/>
    <lineage>
        <taxon>Bacteria</taxon>
        <taxon>Pseudomonadati</taxon>
        <taxon>Pseudomonadota</taxon>
        <taxon>Gammaproteobacteria</taxon>
        <taxon>Methylococcales</taxon>
        <taxon>Methylococcaceae</taxon>
        <taxon>Methylobacter</taxon>
    </lineage>
</organism>
<gene>
    <name evidence="2" type="ORF">Mettu_4398</name>
</gene>
<protein>
    <recommendedName>
        <fullName evidence="4">DUF2523 domain-containing protein</fullName>
    </recommendedName>
</protein>
<feature type="transmembrane region" description="Helical" evidence="1">
    <location>
        <begin position="85"/>
        <end position="105"/>
    </location>
</feature>
<dbReference type="Proteomes" id="UP000004664">
    <property type="component" value="Unassembled WGS sequence"/>
</dbReference>
<keyword evidence="1" id="KW-0472">Membrane</keyword>
<evidence type="ECO:0000313" key="3">
    <source>
        <dbReference type="Proteomes" id="UP000004664"/>
    </source>
</evidence>
<evidence type="ECO:0008006" key="4">
    <source>
        <dbReference type="Google" id="ProtNLM"/>
    </source>
</evidence>
<dbReference type="STRING" id="697282.Mettu_4398"/>
<evidence type="ECO:0000313" key="2">
    <source>
        <dbReference type="EMBL" id="EGW21233.1"/>
    </source>
</evidence>
<keyword evidence="1" id="KW-1133">Transmembrane helix</keyword>
<name>G3IYT2_METTV</name>